<dbReference type="PANTHER" id="PTHR12606:SF1">
    <property type="entry name" value="UBIQUITIN-LIKE-SPECIFIC PROTEASE 1A"/>
    <property type="match status" value="1"/>
</dbReference>
<dbReference type="GO" id="GO:0005634">
    <property type="term" value="C:nucleus"/>
    <property type="evidence" value="ECO:0000318"/>
    <property type="project" value="GO_Central"/>
</dbReference>
<dbReference type="GO" id="GO:0006508">
    <property type="term" value="P:proteolysis"/>
    <property type="evidence" value="ECO:0007669"/>
    <property type="project" value="UniProtKB-KW"/>
</dbReference>
<gene>
    <name evidence="7" type="ordered locus">MTR_4g007830</name>
</gene>
<organism evidence="7 9">
    <name type="scientific">Medicago truncatula</name>
    <name type="common">Barrel medic</name>
    <name type="synonym">Medicago tribuloides</name>
    <dbReference type="NCBI Taxonomy" id="3880"/>
    <lineage>
        <taxon>Eukaryota</taxon>
        <taxon>Viridiplantae</taxon>
        <taxon>Streptophyta</taxon>
        <taxon>Embryophyta</taxon>
        <taxon>Tracheophyta</taxon>
        <taxon>Spermatophyta</taxon>
        <taxon>Magnoliopsida</taxon>
        <taxon>eudicotyledons</taxon>
        <taxon>Gunneridae</taxon>
        <taxon>Pentapetalae</taxon>
        <taxon>rosids</taxon>
        <taxon>fabids</taxon>
        <taxon>Fabales</taxon>
        <taxon>Fabaceae</taxon>
        <taxon>Papilionoideae</taxon>
        <taxon>50 kb inversion clade</taxon>
        <taxon>NPAAA clade</taxon>
        <taxon>Hologalegina</taxon>
        <taxon>IRL clade</taxon>
        <taxon>Trifolieae</taxon>
        <taxon>Medicago</taxon>
    </lineage>
</organism>
<evidence type="ECO:0000259" key="6">
    <source>
        <dbReference type="PROSITE" id="PS50600"/>
    </source>
</evidence>
<dbReference type="HOGENOM" id="CLU_770236_0_0_1"/>
<feature type="compositionally biased region" description="Basic and acidic residues" evidence="5">
    <location>
        <begin position="1"/>
        <end position="11"/>
    </location>
</feature>
<keyword evidence="2 7" id="KW-0645">Protease</keyword>
<keyword evidence="3" id="KW-0378">Hydrolase</keyword>
<keyword evidence="4" id="KW-0788">Thiol protease</keyword>
<evidence type="ECO:0000313" key="9">
    <source>
        <dbReference type="Proteomes" id="UP000002051"/>
    </source>
</evidence>
<dbReference type="AlphaFoldDB" id="A0A072UFQ5"/>
<dbReference type="Pfam" id="PF02902">
    <property type="entry name" value="Peptidase_C48"/>
    <property type="match status" value="1"/>
</dbReference>
<reference evidence="7 9" key="1">
    <citation type="journal article" date="2011" name="Nature">
        <title>The Medicago genome provides insight into the evolution of rhizobial symbioses.</title>
        <authorList>
            <person name="Young N.D."/>
            <person name="Debelle F."/>
            <person name="Oldroyd G.E."/>
            <person name="Geurts R."/>
            <person name="Cannon S.B."/>
            <person name="Udvardi M.K."/>
            <person name="Benedito V.A."/>
            <person name="Mayer K.F."/>
            <person name="Gouzy J."/>
            <person name="Schoof H."/>
            <person name="Van de Peer Y."/>
            <person name="Proost S."/>
            <person name="Cook D.R."/>
            <person name="Meyers B.C."/>
            <person name="Spannagl M."/>
            <person name="Cheung F."/>
            <person name="De Mita S."/>
            <person name="Krishnakumar V."/>
            <person name="Gundlach H."/>
            <person name="Zhou S."/>
            <person name="Mudge J."/>
            <person name="Bharti A.K."/>
            <person name="Murray J.D."/>
            <person name="Naoumkina M.A."/>
            <person name="Rosen B."/>
            <person name="Silverstein K.A."/>
            <person name="Tang H."/>
            <person name="Rombauts S."/>
            <person name="Zhao P.X."/>
            <person name="Zhou P."/>
            <person name="Barbe V."/>
            <person name="Bardou P."/>
            <person name="Bechner M."/>
            <person name="Bellec A."/>
            <person name="Berger A."/>
            <person name="Berges H."/>
            <person name="Bidwell S."/>
            <person name="Bisseling T."/>
            <person name="Choisne N."/>
            <person name="Couloux A."/>
            <person name="Denny R."/>
            <person name="Deshpande S."/>
            <person name="Dai X."/>
            <person name="Doyle J.J."/>
            <person name="Dudez A.M."/>
            <person name="Farmer A.D."/>
            <person name="Fouteau S."/>
            <person name="Franken C."/>
            <person name="Gibelin C."/>
            <person name="Gish J."/>
            <person name="Goldstein S."/>
            <person name="Gonzalez A.J."/>
            <person name="Green P.J."/>
            <person name="Hallab A."/>
            <person name="Hartog M."/>
            <person name="Hua A."/>
            <person name="Humphray S.J."/>
            <person name="Jeong D.H."/>
            <person name="Jing Y."/>
            <person name="Jocker A."/>
            <person name="Kenton S.M."/>
            <person name="Kim D.J."/>
            <person name="Klee K."/>
            <person name="Lai H."/>
            <person name="Lang C."/>
            <person name="Lin S."/>
            <person name="Macmil S.L."/>
            <person name="Magdelenat G."/>
            <person name="Matthews L."/>
            <person name="McCorrison J."/>
            <person name="Monaghan E.L."/>
            <person name="Mun J.H."/>
            <person name="Najar F.Z."/>
            <person name="Nicholson C."/>
            <person name="Noirot C."/>
            <person name="O'Bleness M."/>
            <person name="Paule C.R."/>
            <person name="Poulain J."/>
            <person name="Prion F."/>
            <person name="Qin B."/>
            <person name="Qu C."/>
            <person name="Retzel E.F."/>
            <person name="Riddle C."/>
            <person name="Sallet E."/>
            <person name="Samain S."/>
            <person name="Samson N."/>
            <person name="Sanders I."/>
            <person name="Saurat O."/>
            <person name="Scarpelli C."/>
            <person name="Schiex T."/>
            <person name="Segurens B."/>
            <person name="Severin A.J."/>
            <person name="Sherrier D.J."/>
            <person name="Shi R."/>
            <person name="Sims S."/>
            <person name="Singer S.R."/>
            <person name="Sinharoy S."/>
            <person name="Sterck L."/>
            <person name="Viollet A."/>
            <person name="Wang B.B."/>
            <person name="Wang K."/>
            <person name="Wang M."/>
            <person name="Wang X."/>
            <person name="Warfsmann J."/>
            <person name="Weissenbach J."/>
            <person name="White D.D."/>
            <person name="White J.D."/>
            <person name="Wiley G.B."/>
            <person name="Wincker P."/>
            <person name="Xing Y."/>
            <person name="Yang L."/>
            <person name="Yao Z."/>
            <person name="Ying F."/>
            <person name="Zhai J."/>
            <person name="Zhou L."/>
            <person name="Zuber A."/>
            <person name="Denarie J."/>
            <person name="Dixon R.A."/>
            <person name="May G.D."/>
            <person name="Schwartz D.C."/>
            <person name="Rogers J."/>
            <person name="Quetier F."/>
            <person name="Town C.D."/>
            <person name="Roe B.A."/>
        </authorList>
    </citation>
    <scope>NUCLEOTIDE SEQUENCE [LARGE SCALE GENOMIC DNA]</scope>
    <source>
        <strain evidence="7">A17</strain>
        <strain evidence="8 9">cv. Jemalong A17</strain>
    </source>
</reference>
<dbReference type="InterPro" id="IPR038765">
    <property type="entry name" value="Papain-like_cys_pep_sf"/>
</dbReference>
<dbReference type="PROSITE" id="PS50600">
    <property type="entry name" value="ULP_PROTEASE"/>
    <property type="match status" value="1"/>
</dbReference>
<dbReference type="Gene3D" id="3.40.395.10">
    <property type="entry name" value="Adenoviral Proteinase, Chain A"/>
    <property type="match status" value="1"/>
</dbReference>
<proteinExistence type="inferred from homology"/>
<dbReference type="Proteomes" id="UP000002051">
    <property type="component" value="Chromosome 4"/>
</dbReference>
<dbReference type="GO" id="GO:0016929">
    <property type="term" value="F:deSUMOylase activity"/>
    <property type="evidence" value="ECO:0000318"/>
    <property type="project" value="GO_Central"/>
</dbReference>
<sequence length="360" mass="41875">MSPSSDKKKEQFFQGRPFVNLVPDSEEDINMDSNRGKEISEDWNPTCEYEELKQRMTKMELSFEEMKGILKNLMHQPNPMSCKNKNGSSPLVVTSTPTGFYIRSQKIQDIHSKLYGPFIPNVLIVSDIPYCEGTREVLQCLKPREMLDQDVINLAVCMLTYQAKNEMTKRGIWFLPTIFSQYVLAWKAQTQDMLKKYHNKFMGTFDKISKIFLPVHDSECSHWFLLVIDFDKKELIYLDSLPSHSARADRMRSIKKLALYMEEFLMDSSFYMTWTRNKSNISEFSLVTPNNLGMQATNSNDCGIWVIKWMIEKGTNEYQIYVDEGTRLRIALDLILDPSNLLNETTLAVAKQSRRVEQIN</sequence>
<evidence type="ECO:0000256" key="1">
    <source>
        <dbReference type="ARBA" id="ARBA00005234"/>
    </source>
</evidence>
<protein>
    <submittedName>
        <fullName evidence="7">Ulp1 protease family, carboxy-terminal domain protein</fullName>
    </submittedName>
</protein>
<evidence type="ECO:0000313" key="7">
    <source>
        <dbReference type="EMBL" id="KEH28584.1"/>
    </source>
</evidence>
<dbReference type="EMBL" id="CM001220">
    <property type="protein sequence ID" value="KEH28584.1"/>
    <property type="molecule type" value="Genomic_DNA"/>
</dbReference>
<feature type="region of interest" description="Disordered" evidence="5">
    <location>
        <begin position="1"/>
        <end position="37"/>
    </location>
</feature>
<evidence type="ECO:0000256" key="4">
    <source>
        <dbReference type="ARBA" id="ARBA00022807"/>
    </source>
</evidence>
<dbReference type="GO" id="GO:0016926">
    <property type="term" value="P:protein desumoylation"/>
    <property type="evidence" value="ECO:0000318"/>
    <property type="project" value="GO_Central"/>
</dbReference>
<dbReference type="EnsemblPlants" id="KEH28584">
    <property type="protein sequence ID" value="KEH28584"/>
    <property type="gene ID" value="MTR_4g007830"/>
</dbReference>
<name>A0A072UFQ5_MEDTR</name>
<dbReference type="STRING" id="3880.A0A072UFQ5"/>
<accession>A0A072UFQ5</accession>
<evidence type="ECO:0000256" key="2">
    <source>
        <dbReference type="ARBA" id="ARBA00022670"/>
    </source>
</evidence>
<dbReference type="PANTHER" id="PTHR12606">
    <property type="entry name" value="SENTRIN/SUMO-SPECIFIC PROTEASE"/>
    <property type="match status" value="1"/>
</dbReference>
<feature type="domain" description="Ubiquitin-like protease family profile" evidence="6">
    <location>
        <begin position="131"/>
        <end position="313"/>
    </location>
</feature>
<dbReference type="SUPFAM" id="SSF54001">
    <property type="entry name" value="Cysteine proteinases"/>
    <property type="match status" value="1"/>
</dbReference>
<reference evidence="8" key="3">
    <citation type="submission" date="2015-04" db="UniProtKB">
        <authorList>
            <consortium name="EnsemblPlants"/>
        </authorList>
    </citation>
    <scope>IDENTIFICATION</scope>
    <source>
        <strain evidence="8">cv. Jemalong A17</strain>
    </source>
</reference>
<reference evidence="7 9" key="2">
    <citation type="journal article" date="2014" name="BMC Genomics">
        <title>An improved genome release (version Mt4.0) for the model legume Medicago truncatula.</title>
        <authorList>
            <person name="Tang H."/>
            <person name="Krishnakumar V."/>
            <person name="Bidwell S."/>
            <person name="Rosen B."/>
            <person name="Chan A."/>
            <person name="Zhou S."/>
            <person name="Gentzbittel L."/>
            <person name="Childs K.L."/>
            <person name="Yandell M."/>
            <person name="Gundlach H."/>
            <person name="Mayer K.F."/>
            <person name="Schwartz D.C."/>
            <person name="Town C.D."/>
        </authorList>
    </citation>
    <scope>GENOME REANNOTATION</scope>
    <source>
        <strain evidence="7">A17</strain>
        <strain evidence="8 9">cv. Jemalong A17</strain>
    </source>
</reference>
<evidence type="ECO:0000256" key="5">
    <source>
        <dbReference type="SAM" id="MobiDB-lite"/>
    </source>
</evidence>
<dbReference type="InterPro" id="IPR003653">
    <property type="entry name" value="Peptidase_C48_C"/>
</dbReference>
<evidence type="ECO:0000313" key="8">
    <source>
        <dbReference type="EnsemblPlants" id="KEH28584"/>
    </source>
</evidence>
<keyword evidence="9" id="KW-1185">Reference proteome</keyword>
<evidence type="ECO:0000256" key="3">
    <source>
        <dbReference type="ARBA" id="ARBA00022801"/>
    </source>
</evidence>
<comment type="similarity">
    <text evidence="1">Belongs to the peptidase C48 family.</text>
</comment>